<dbReference type="InterPro" id="IPR013766">
    <property type="entry name" value="Thioredoxin_domain"/>
</dbReference>
<dbReference type="GO" id="GO:0017004">
    <property type="term" value="P:cytochrome complex assembly"/>
    <property type="evidence" value="ECO:0007669"/>
    <property type="project" value="UniProtKB-KW"/>
</dbReference>
<dbReference type="PANTHER" id="PTHR42852:SF6">
    <property type="entry name" value="THIOL:DISULFIDE INTERCHANGE PROTEIN DSBE"/>
    <property type="match status" value="1"/>
</dbReference>
<evidence type="ECO:0000256" key="4">
    <source>
        <dbReference type="ARBA" id="ARBA00023284"/>
    </source>
</evidence>
<feature type="chain" id="PRO_5016359754" description="Thioredoxin domain-containing protein" evidence="5">
    <location>
        <begin position="22"/>
        <end position="180"/>
    </location>
</feature>
<gene>
    <name evidence="7" type="ORF">CH339_22725</name>
</gene>
<dbReference type="InterPro" id="IPR036249">
    <property type="entry name" value="Thioredoxin-like_sf"/>
</dbReference>
<accession>A0A327JD12</accession>
<dbReference type="EMBL" id="NPEV01000085">
    <property type="protein sequence ID" value="RAI24112.1"/>
    <property type="molecule type" value="Genomic_DNA"/>
</dbReference>
<keyword evidence="5" id="KW-0732">Signal</keyword>
<dbReference type="SUPFAM" id="SSF52833">
    <property type="entry name" value="Thioredoxin-like"/>
    <property type="match status" value="1"/>
</dbReference>
<proteinExistence type="predicted"/>
<comment type="subcellular location">
    <subcellularLocation>
        <location evidence="1">Cell envelope</location>
    </subcellularLocation>
</comment>
<evidence type="ECO:0000256" key="1">
    <source>
        <dbReference type="ARBA" id="ARBA00004196"/>
    </source>
</evidence>
<dbReference type="GO" id="GO:0030313">
    <property type="term" value="C:cell envelope"/>
    <property type="evidence" value="ECO:0007669"/>
    <property type="project" value="UniProtKB-SubCell"/>
</dbReference>
<dbReference type="PROSITE" id="PS00194">
    <property type="entry name" value="THIOREDOXIN_1"/>
    <property type="match status" value="1"/>
</dbReference>
<keyword evidence="4" id="KW-0676">Redox-active center</keyword>
<dbReference type="PANTHER" id="PTHR42852">
    <property type="entry name" value="THIOL:DISULFIDE INTERCHANGE PROTEIN DSBE"/>
    <property type="match status" value="1"/>
</dbReference>
<dbReference type="Pfam" id="PF00578">
    <property type="entry name" value="AhpC-TSA"/>
    <property type="match status" value="1"/>
</dbReference>
<dbReference type="Gene3D" id="3.40.30.10">
    <property type="entry name" value="Glutaredoxin"/>
    <property type="match status" value="1"/>
</dbReference>
<keyword evidence="8" id="KW-1185">Reference proteome</keyword>
<evidence type="ECO:0000256" key="3">
    <source>
        <dbReference type="ARBA" id="ARBA00023157"/>
    </source>
</evidence>
<evidence type="ECO:0000256" key="5">
    <source>
        <dbReference type="SAM" id="SignalP"/>
    </source>
</evidence>
<comment type="caution">
    <text evidence="7">The sequence shown here is derived from an EMBL/GenBank/DDBJ whole genome shotgun (WGS) entry which is preliminary data.</text>
</comment>
<keyword evidence="3" id="KW-1015">Disulfide bond</keyword>
<feature type="domain" description="Thioredoxin" evidence="6">
    <location>
        <begin position="34"/>
        <end position="176"/>
    </location>
</feature>
<dbReference type="InterPro" id="IPR000866">
    <property type="entry name" value="AhpC/TSA"/>
</dbReference>
<reference evidence="7 8" key="1">
    <citation type="submission" date="2017-07" db="EMBL/GenBank/DDBJ databases">
        <title>Draft Genome Sequences of Select Purple Nonsulfur Bacteria.</title>
        <authorList>
            <person name="Lasarre B."/>
            <person name="Mckinlay J.B."/>
        </authorList>
    </citation>
    <scope>NUCLEOTIDE SEQUENCE [LARGE SCALE GENOMIC DNA]</scope>
    <source>
        <strain evidence="7 8">DSM 11290</strain>
    </source>
</reference>
<protein>
    <recommendedName>
        <fullName evidence="6">Thioredoxin domain-containing protein</fullName>
    </recommendedName>
</protein>
<organism evidence="7 8">
    <name type="scientific">Rhodobium orientis</name>
    <dbReference type="NCBI Taxonomy" id="34017"/>
    <lineage>
        <taxon>Bacteria</taxon>
        <taxon>Pseudomonadati</taxon>
        <taxon>Pseudomonadota</taxon>
        <taxon>Alphaproteobacteria</taxon>
        <taxon>Hyphomicrobiales</taxon>
        <taxon>Rhodobiaceae</taxon>
        <taxon>Rhodobium</taxon>
    </lineage>
</organism>
<evidence type="ECO:0000256" key="2">
    <source>
        <dbReference type="ARBA" id="ARBA00022748"/>
    </source>
</evidence>
<dbReference type="GO" id="GO:0015036">
    <property type="term" value="F:disulfide oxidoreductase activity"/>
    <property type="evidence" value="ECO:0007669"/>
    <property type="project" value="UniProtKB-ARBA"/>
</dbReference>
<dbReference type="Proteomes" id="UP000249299">
    <property type="component" value="Unassembled WGS sequence"/>
</dbReference>
<dbReference type="InterPro" id="IPR050553">
    <property type="entry name" value="Thioredoxin_ResA/DsbE_sf"/>
</dbReference>
<feature type="signal peptide" evidence="5">
    <location>
        <begin position="1"/>
        <end position="21"/>
    </location>
</feature>
<name>A0A327JD12_9HYPH</name>
<dbReference type="AlphaFoldDB" id="A0A327JD12"/>
<evidence type="ECO:0000259" key="6">
    <source>
        <dbReference type="PROSITE" id="PS51352"/>
    </source>
</evidence>
<keyword evidence="2" id="KW-0201">Cytochrome c-type biogenesis</keyword>
<evidence type="ECO:0000313" key="7">
    <source>
        <dbReference type="EMBL" id="RAI24112.1"/>
    </source>
</evidence>
<dbReference type="GO" id="GO:0016209">
    <property type="term" value="F:antioxidant activity"/>
    <property type="evidence" value="ECO:0007669"/>
    <property type="project" value="InterPro"/>
</dbReference>
<sequence length="180" mass="19338">MLMRLALVAAILVLTLTVASAEQLARPLDRLKTIDPRTPVADLTLATGEGGTTRLSDFRGKVLVVNVWATWCAPCRKEMPGLARLQGFLEGEDVKVLPIAVDREGVAAAEQFFAANGIAGLPLLAAPAKEVVAAFGEDRLPYTVLIDKKGREFARLVGPAAWDDTEFAILIRTIARSADE</sequence>
<dbReference type="CDD" id="cd02966">
    <property type="entry name" value="TlpA_like_family"/>
    <property type="match status" value="1"/>
</dbReference>
<evidence type="ECO:0000313" key="8">
    <source>
        <dbReference type="Proteomes" id="UP000249299"/>
    </source>
</evidence>
<dbReference type="InterPro" id="IPR017937">
    <property type="entry name" value="Thioredoxin_CS"/>
</dbReference>
<dbReference type="PROSITE" id="PS51352">
    <property type="entry name" value="THIOREDOXIN_2"/>
    <property type="match status" value="1"/>
</dbReference>